<evidence type="ECO:0000313" key="4">
    <source>
        <dbReference type="Proteomes" id="UP001218188"/>
    </source>
</evidence>
<proteinExistence type="predicted"/>
<keyword evidence="1" id="KW-1133">Transmembrane helix</keyword>
<dbReference type="Proteomes" id="UP001218188">
    <property type="component" value="Unassembled WGS sequence"/>
</dbReference>
<name>A0AAD6T6U1_9AGAR</name>
<evidence type="ECO:0000313" key="2">
    <source>
        <dbReference type="EMBL" id="KAJ7017240.1"/>
    </source>
</evidence>
<dbReference type="EMBL" id="JARJCM010000019">
    <property type="protein sequence ID" value="KAJ7040906.1"/>
    <property type="molecule type" value="Genomic_DNA"/>
</dbReference>
<comment type="caution">
    <text evidence="3">The sequence shown here is derived from an EMBL/GenBank/DDBJ whole genome shotgun (WGS) entry which is preliminary data.</text>
</comment>
<feature type="transmembrane region" description="Helical" evidence="1">
    <location>
        <begin position="359"/>
        <end position="380"/>
    </location>
</feature>
<dbReference type="AlphaFoldDB" id="A0AAD6T6U1"/>
<feature type="transmembrane region" description="Helical" evidence="1">
    <location>
        <begin position="319"/>
        <end position="352"/>
    </location>
</feature>
<organism evidence="3 4">
    <name type="scientific">Mycena alexandri</name>
    <dbReference type="NCBI Taxonomy" id="1745969"/>
    <lineage>
        <taxon>Eukaryota</taxon>
        <taxon>Fungi</taxon>
        <taxon>Dikarya</taxon>
        <taxon>Basidiomycota</taxon>
        <taxon>Agaricomycotina</taxon>
        <taxon>Agaricomycetes</taxon>
        <taxon>Agaricomycetidae</taxon>
        <taxon>Agaricales</taxon>
        <taxon>Marasmiineae</taxon>
        <taxon>Mycenaceae</taxon>
        <taxon>Mycena</taxon>
    </lineage>
</organism>
<protein>
    <submittedName>
        <fullName evidence="3">Uncharacterized protein</fullName>
    </submittedName>
</protein>
<reference evidence="3" key="1">
    <citation type="submission" date="2023-03" db="EMBL/GenBank/DDBJ databases">
        <title>Massive genome expansion in bonnet fungi (Mycena s.s.) driven by repeated elements and novel gene families across ecological guilds.</title>
        <authorList>
            <consortium name="Lawrence Berkeley National Laboratory"/>
            <person name="Harder C.B."/>
            <person name="Miyauchi S."/>
            <person name="Viragh M."/>
            <person name="Kuo A."/>
            <person name="Thoen E."/>
            <person name="Andreopoulos B."/>
            <person name="Lu D."/>
            <person name="Skrede I."/>
            <person name="Drula E."/>
            <person name="Henrissat B."/>
            <person name="Morin E."/>
            <person name="Kohler A."/>
            <person name="Barry K."/>
            <person name="LaButti K."/>
            <person name="Morin E."/>
            <person name="Salamov A."/>
            <person name="Lipzen A."/>
            <person name="Mereny Z."/>
            <person name="Hegedus B."/>
            <person name="Baldrian P."/>
            <person name="Stursova M."/>
            <person name="Weitz H."/>
            <person name="Taylor A."/>
            <person name="Grigoriev I.V."/>
            <person name="Nagy L.G."/>
            <person name="Martin F."/>
            <person name="Kauserud H."/>
        </authorList>
    </citation>
    <scope>NUCLEOTIDE SEQUENCE</scope>
    <source>
        <strain evidence="3">CBHHK200</strain>
    </source>
</reference>
<gene>
    <name evidence="3" type="ORF">C8F04DRAFT_1230613</name>
    <name evidence="2" type="ORF">C8F04DRAFT_1406109</name>
</gene>
<keyword evidence="4" id="KW-1185">Reference proteome</keyword>
<accession>A0AAD6T6U1</accession>
<keyword evidence="1" id="KW-0812">Transmembrane</keyword>
<dbReference type="EMBL" id="JARJCM010000422">
    <property type="protein sequence ID" value="KAJ7017240.1"/>
    <property type="molecule type" value="Genomic_DNA"/>
</dbReference>
<keyword evidence="1" id="KW-0472">Membrane</keyword>
<sequence length="414" mass="47224">MSFPREKPLITPINAHVAQERASRRRPSSPTWQDVLRLATAWRLLNTAMLLALGIYKAVSTYRGETTTSTTLDWILGVVWATISYWAGILEEESVFFTGSYWQRCHGADSEEASSTDERHPLRITPWRALNTTMVIALGVYKAAATYRGQSAAPATLDWILGLVWAIIAYWSDIVEQTAEPPLLAQFFQWDMLAYFRRYFTSGPRERDVVLLSPDPADGSYRERQSVRVRRPTQPEAEAQMVIPDSRLTAWRLLNTTALLTLGITKALATAHGQSSTPTTLDWLMGVCWVIISYWASFFERNFPTYYPALFQDDMWPLIRGLITFIGLCFLVLVGLYGFLYFTVTVPVILIIRSRQTGRFGIVGTCIVCVLIPAWLGWFYCRGPFARWRCRRAEEAIARDEEARRLLRMPTPPL</sequence>
<evidence type="ECO:0000313" key="3">
    <source>
        <dbReference type="EMBL" id="KAJ7040906.1"/>
    </source>
</evidence>
<evidence type="ECO:0000256" key="1">
    <source>
        <dbReference type="SAM" id="Phobius"/>
    </source>
</evidence>